<dbReference type="PANTHER" id="PTHR12526">
    <property type="entry name" value="GLYCOSYLTRANSFERASE"/>
    <property type="match status" value="1"/>
</dbReference>
<dbReference type="Proteomes" id="UP000601108">
    <property type="component" value="Unassembled WGS sequence"/>
</dbReference>
<dbReference type="RefSeq" id="WP_027414288.1">
    <property type="nucleotide sequence ID" value="NZ_BMWS01000013.1"/>
</dbReference>
<evidence type="ECO:0000313" key="2">
    <source>
        <dbReference type="Proteomes" id="UP000601108"/>
    </source>
</evidence>
<evidence type="ECO:0000313" key="1">
    <source>
        <dbReference type="EMBL" id="GGX19487.1"/>
    </source>
</evidence>
<accession>A0A918N367</accession>
<protein>
    <submittedName>
        <fullName evidence="1">Uncharacterized protein</fullName>
    </submittedName>
</protein>
<sequence>MKIAYVCVLDLDKYEGVSKKIFSQVNQWIEYGHNVRLFCKINSINKIEKSSLSKLKNQNVSFFFNDRSNTKNIISNWLGNESIYDEIYKSLIDFNPDIVYYRSSFTLPFFLKINKNFKSVVEINTIEKKEYKILAKDSLSYFLKYLYFLLTIKMKFNNVNGFVAVTTEIANELERDFLNIKTFVVPNSIDLENKERYHNVDTDGHPNAVFLGTPNLPWHGLDIILELAKKIPSIKFHIIGFKSIEIEKEIDNVITYGYLNKKEYSKVLEKCDFAIGSLAMYRNHMNEACPLKIREYLAFGLPIIISFKETAFELSNYPDWVLRLPNNRKEIIDSHEKIKAFAHKFKGKKIPIDEVYTYISTEIVENKRLNFFNNIINE</sequence>
<dbReference type="Pfam" id="PF13692">
    <property type="entry name" value="Glyco_trans_1_4"/>
    <property type="match status" value="1"/>
</dbReference>
<gene>
    <name evidence="1" type="primary">wbmB</name>
    <name evidence="1" type="ORF">GCM10007384_20980</name>
</gene>
<dbReference type="SUPFAM" id="SSF53756">
    <property type="entry name" value="UDP-Glycosyltransferase/glycogen phosphorylase"/>
    <property type="match status" value="1"/>
</dbReference>
<dbReference type="Gene3D" id="3.40.50.2000">
    <property type="entry name" value="Glycogen Phosphorylase B"/>
    <property type="match status" value="1"/>
</dbReference>
<organism evidence="1 2">
    <name type="scientific">Aquimarina muelleri</name>
    <dbReference type="NCBI Taxonomy" id="279356"/>
    <lineage>
        <taxon>Bacteria</taxon>
        <taxon>Pseudomonadati</taxon>
        <taxon>Bacteroidota</taxon>
        <taxon>Flavobacteriia</taxon>
        <taxon>Flavobacteriales</taxon>
        <taxon>Flavobacteriaceae</taxon>
        <taxon>Aquimarina</taxon>
    </lineage>
</organism>
<dbReference type="PANTHER" id="PTHR12526:SF630">
    <property type="entry name" value="GLYCOSYLTRANSFERASE"/>
    <property type="match status" value="1"/>
</dbReference>
<dbReference type="EMBL" id="BMWS01000013">
    <property type="protein sequence ID" value="GGX19487.1"/>
    <property type="molecule type" value="Genomic_DNA"/>
</dbReference>
<proteinExistence type="predicted"/>
<comment type="caution">
    <text evidence="1">The sequence shown here is derived from an EMBL/GenBank/DDBJ whole genome shotgun (WGS) entry which is preliminary data.</text>
</comment>
<reference evidence="1 2" key="1">
    <citation type="journal article" date="2014" name="Int. J. Syst. Evol. Microbiol.">
        <title>Complete genome sequence of Corynebacterium casei LMG S-19264T (=DSM 44701T), isolated from a smear-ripened cheese.</title>
        <authorList>
            <consortium name="US DOE Joint Genome Institute (JGI-PGF)"/>
            <person name="Walter F."/>
            <person name="Albersmeier A."/>
            <person name="Kalinowski J."/>
            <person name="Ruckert C."/>
        </authorList>
    </citation>
    <scope>NUCLEOTIDE SEQUENCE [LARGE SCALE GENOMIC DNA]</scope>
    <source>
        <strain evidence="1 2">KCTC 12285</strain>
    </source>
</reference>
<dbReference type="AlphaFoldDB" id="A0A918N367"/>
<name>A0A918N367_9FLAO</name>
<keyword evidence="2" id="KW-1185">Reference proteome</keyword>